<dbReference type="InterPro" id="IPR014001">
    <property type="entry name" value="Helicase_ATP-bd"/>
</dbReference>
<dbReference type="Pfam" id="PF00176">
    <property type="entry name" value="SNF2-rel_dom"/>
    <property type="match status" value="1"/>
</dbReference>
<feature type="compositionally biased region" description="Acidic residues" evidence="9">
    <location>
        <begin position="793"/>
        <end position="804"/>
    </location>
</feature>
<feature type="region of interest" description="Disordered" evidence="9">
    <location>
        <begin position="777"/>
        <end position="804"/>
    </location>
</feature>
<dbReference type="PROSITE" id="PS00518">
    <property type="entry name" value="ZF_RING_1"/>
    <property type="match status" value="1"/>
</dbReference>
<dbReference type="InterPro" id="IPR017907">
    <property type="entry name" value="Znf_RING_CS"/>
</dbReference>
<dbReference type="InterPro" id="IPR001650">
    <property type="entry name" value="Helicase_C-like"/>
</dbReference>
<dbReference type="InterPro" id="IPR059033">
    <property type="entry name" value="C144_05_dom"/>
</dbReference>
<evidence type="ECO:0000256" key="2">
    <source>
        <dbReference type="ARBA" id="ARBA00022741"/>
    </source>
</evidence>
<dbReference type="InterPro" id="IPR027417">
    <property type="entry name" value="P-loop_NTPase"/>
</dbReference>
<accession>A0A8H8U7C1</accession>
<evidence type="ECO:0000256" key="3">
    <source>
        <dbReference type="ARBA" id="ARBA00022771"/>
    </source>
</evidence>
<reference evidence="13 14" key="1">
    <citation type="submission" date="2018-05" db="EMBL/GenBank/DDBJ databases">
        <title>Genome sequencing and assembly of the regulated plant pathogen Lachnellula willkommii and related sister species for the development of diagnostic species identification markers.</title>
        <authorList>
            <person name="Giroux E."/>
            <person name="Bilodeau G."/>
        </authorList>
    </citation>
    <scope>NUCLEOTIDE SEQUENCE [LARGE SCALE GENOMIC DNA]</scope>
    <source>
        <strain evidence="13 14">CBS 197.66</strain>
    </source>
</reference>
<dbReference type="GO" id="GO:0006974">
    <property type="term" value="P:DNA damage response"/>
    <property type="evidence" value="ECO:0007669"/>
    <property type="project" value="TreeGrafter"/>
</dbReference>
<feature type="region of interest" description="Disordered" evidence="9">
    <location>
        <begin position="1"/>
        <end position="115"/>
    </location>
</feature>
<evidence type="ECO:0000256" key="8">
    <source>
        <dbReference type="SAM" id="Coils"/>
    </source>
</evidence>
<feature type="coiled-coil region" evidence="8">
    <location>
        <begin position="1098"/>
        <end position="1125"/>
    </location>
</feature>
<dbReference type="CDD" id="cd18070">
    <property type="entry name" value="DEXQc_SHPRH"/>
    <property type="match status" value="1"/>
</dbReference>
<evidence type="ECO:0000313" key="14">
    <source>
        <dbReference type="Proteomes" id="UP000462212"/>
    </source>
</evidence>
<dbReference type="GO" id="GO:0000209">
    <property type="term" value="P:protein polyubiquitination"/>
    <property type="evidence" value="ECO:0007669"/>
    <property type="project" value="TreeGrafter"/>
</dbReference>
<sequence length="1543" mass="174017">MGRTKQTARRGQPPASYHGFSFRPFGHRPLVDADEDADRPSSPSTLSTPQNDRDFVESSSSSLLPMEKSAGTRKLPDELINFIAGTDSTSEPPRKKRKTGSKLNTESDASGVSPAQEAGLDHIVVRQSSWDIKCVGSKLSNFHGTIERTNVRPYVHWTRGRVPEYIEILNKAKQCVFHAPLPQESRGFEDVLLALEVDHDSTKWAKTQGKLWTEFGLELSQQNGIDLFRIVFTVKWNLTISPFYITQATAKVKVLPKVLGTYFPDQSVTSIDKWSPQDFYQSVHSPDNNDPVAASLRVDELESNLYPFQKRAVQWLLRKEGFEWSDTHDRVIESSTTQDSKLPVSFIEATDAQGRKCYVSHLFGLVTLDPTPFRELEQGLRGGILAEEMGLGKTVEMISLIALNKRSKQLEGSVFDTFTGQNVRPTSSTLIIAPPAIALQWISEIGKHAPYLRVMHYQGIKAHAKMSPSELLDALASTDIVVSSYGVLAAEINFTQLNPEKTLRNASKYPRPKSPLMALQFFRVVMDEAQMIESGVSNAAIVARMVPRVNAWCVTGTPVRKNVKDLLGLLVFLRYEPFASIKHVWSSLISSHKQEFRTVFGELALRHSKQNVREELRLPAQRRYVITMPFTPIEEQHYQELSKQMCEELGLNHQGEPLIDDWNPESFAEEMRKWLVRLRQTALHPEVGGRNRRALGNKDGPLRTVDQVLEVMMEQTELAIRTDQRALLSSKMKRGQLYENSPQVKQALEIWEESANEAAAIVEECREQLRLETTRVMADGSSPATQGQRGADSDSESSGLDEVDPSSRLGAFRIRLRAALEIEHMATFFCANAHFQIKSNEEMTKPESPEFEALEKLETDGYESAKRIRREVLQEVETLTPKLQQALIYGKADKLMKKISKKASSQSFVQIPEFPSYPPKGGLESRRIMEQLDMLATALDAQANQLDEWREQTVQFLLRPLVDEDEGVELTGDEYEESTKTQDEVMVYVQALRAVIADRYDALTGQENKLTEYDVKWALSLAKKGEGAFPEKSLVSISRRTLCQFLKSMLSSSTNSEFIVFCKGHHFRASGFSDITTIGSTKWQYKSPERTSIIDTQLNATQKQLAEQTKANTALEKELDQFTNVMNTRLEYYKQLQQVSDMVAPLEEQNKEVLLNRLLKDEEKLARKIASAKSKRRYLVHLKMEAANPQEQRICVICRDSFEVGALTVCGHQYCKECIGLWWSAHRNCPVCKKKLTQADLHEITYKPQVLSIEAEEVQSASQERTSPSSSSKKSAIYSNISKSKLAEIKNIDLDGPSFTTKVDTLARHLIWLRSSDPGAKSIIYSQFKEFLAVLARAFERFRIGYSSIDKPNGIEKFKHDPSVECFLLHARAHSSGLNLVNASHVFLCEPLLNTALELQAIARVDRIGQQQETNVWLYLVDGTVEESIHQLSVKRRMEHIGQRFLKGKGKARESDPAEFLDTNFEEANSMELQQASLSGLLAKGGKGGEMVEQEDLWDCLFGGVSQKAAERTLENSDIMFDAEVSRHLRAEAAQERLIGSLS</sequence>
<keyword evidence="5" id="KW-0862">Zinc</keyword>
<dbReference type="Gene3D" id="3.40.50.10810">
    <property type="entry name" value="Tandem AAA-ATPase domain"/>
    <property type="match status" value="1"/>
</dbReference>
<comment type="caution">
    <text evidence="13">The sequence shown here is derived from an EMBL/GenBank/DDBJ whole genome shotgun (WGS) entry which is preliminary data.</text>
</comment>
<feature type="compositionally biased region" description="Polar residues" evidence="9">
    <location>
        <begin position="41"/>
        <end position="50"/>
    </location>
</feature>
<evidence type="ECO:0000256" key="1">
    <source>
        <dbReference type="ARBA" id="ARBA00022723"/>
    </source>
</evidence>
<dbReference type="InterPro" id="IPR013083">
    <property type="entry name" value="Znf_RING/FYVE/PHD"/>
</dbReference>
<dbReference type="Pfam" id="PF00271">
    <property type="entry name" value="Helicase_C"/>
    <property type="match status" value="1"/>
</dbReference>
<keyword evidence="13" id="KW-0347">Helicase</keyword>
<dbReference type="FunFam" id="3.40.50.300:FF:001870">
    <property type="entry name" value="SNF2 family helicase/ATPase, putative"/>
    <property type="match status" value="1"/>
</dbReference>
<evidence type="ECO:0000256" key="7">
    <source>
        <dbReference type="PROSITE-ProRule" id="PRU00175"/>
    </source>
</evidence>
<keyword evidence="1" id="KW-0479">Metal-binding</keyword>
<dbReference type="GO" id="GO:0061630">
    <property type="term" value="F:ubiquitin protein ligase activity"/>
    <property type="evidence" value="ECO:0007669"/>
    <property type="project" value="TreeGrafter"/>
</dbReference>
<evidence type="ECO:0000256" key="9">
    <source>
        <dbReference type="SAM" id="MobiDB-lite"/>
    </source>
</evidence>
<dbReference type="GO" id="GO:0016787">
    <property type="term" value="F:hydrolase activity"/>
    <property type="evidence" value="ECO:0007669"/>
    <property type="project" value="UniProtKB-KW"/>
</dbReference>
<dbReference type="SMART" id="SM00184">
    <property type="entry name" value="RING"/>
    <property type="match status" value="1"/>
</dbReference>
<feature type="domain" description="Helicase ATP-binding" evidence="11">
    <location>
        <begin position="374"/>
        <end position="576"/>
    </location>
</feature>
<dbReference type="SMART" id="SM00487">
    <property type="entry name" value="DEXDc"/>
    <property type="match status" value="1"/>
</dbReference>
<name>A0A8H8U7C1_9HELO</name>
<dbReference type="SUPFAM" id="SSF57850">
    <property type="entry name" value="RING/U-box"/>
    <property type="match status" value="1"/>
</dbReference>
<dbReference type="GO" id="GO:0005634">
    <property type="term" value="C:nucleus"/>
    <property type="evidence" value="ECO:0007669"/>
    <property type="project" value="TreeGrafter"/>
</dbReference>
<dbReference type="FunFam" id="3.40.50.10810:FF:000059">
    <property type="entry name" value="SNF2 family helicase/ATPase, putative"/>
    <property type="match status" value="1"/>
</dbReference>
<feature type="domain" description="RING-type" evidence="10">
    <location>
        <begin position="1195"/>
        <end position="1233"/>
    </location>
</feature>
<evidence type="ECO:0000259" key="12">
    <source>
        <dbReference type="PROSITE" id="PS51194"/>
    </source>
</evidence>
<dbReference type="Proteomes" id="UP000462212">
    <property type="component" value="Unassembled WGS sequence"/>
</dbReference>
<dbReference type="InterPro" id="IPR049730">
    <property type="entry name" value="SNF2/RAD54-like_C"/>
</dbReference>
<organism evidence="13 14">
    <name type="scientific">Lachnellula subtilissima</name>
    <dbReference type="NCBI Taxonomy" id="602034"/>
    <lineage>
        <taxon>Eukaryota</taxon>
        <taxon>Fungi</taxon>
        <taxon>Dikarya</taxon>
        <taxon>Ascomycota</taxon>
        <taxon>Pezizomycotina</taxon>
        <taxon>Leotiomycetes</taxon>
        <taxon>Helotiales</taxon>
        <taxon>Lachnaceae</taxon>
        <taxon>Lachnellula</taxon>
    </lineage>
</organism>
<gene>
    <name evidence="13" type="primary">SPAC144.05</name>
    <name evidence="13" type="ORF">LSUB1_G006528</name>
</gene>
<dbReference type="PROSITE" id="PS51194">
    <property type="entry name" value="HELICASE_CTER"/>
    <property type="match status" value="1"/>
</dbReference>
<dbReference type="EMBL" id="QGMJ01000417">
    <property type="protein sequence ID" value="TVY36568.1"/>
    <property type="molecule type" value="Genomic_DNA"/>
</dbReference>
<dbReference type="Pfam" id="PF26021">
    <property type="entry name" value="Ferritin_C144_05"/>
    <property type="match status" value="1"/>
</dbReference>
<proteinExistence type="predicted"/>
<keyword evidence="8" id="KW-0175">Coiled coil</keyword>
<keyword evidence="14" id="KW-1185">Reference proteome</keyword>
<dbReference type="InterPro" id="IPR001841">
    <property type="entry name" value="Znf_RING"/>
</dbReference>
<feature type="domain" description="Helicase C-terminal" evidence="12">
    <location>
        <begin position="1305"/>
        <end position="1479"/>
    </location>
</feature>
<keyword evidence="6" id="KW-0067">ATP-binding</keyword>
<protein>
    <submittedName>
        <fullName evidence="13">Putative ATP-dependent helicase</fullName>
    </submittedName>
</protein>
<evidence type="ECO:0000256" key="6">
    <source>
        <dbReference type="ARBA" id="ARBA00022840"/>
    </source>
</evidence>
<evidence type="ECO:0000256" key="5">
    <source>
        <dbReference type="ARBA" id="ARBA00022833"/>
    </source>
</evidence>
<dbReference type="Pfam" id="PF13920">
    <property type="entry name" value="zf-C3HC4_3"/>
    <property type="match status" value="1"/>
</dbReference>
<evidence type="ECO:0000259" key="11">
    <source>
        <dbReference type="PROSITE" id="PS51192"/>
    </source>
</evidence>
<dbReference type="PANTHER" id="PTHR45865">
    <property type="entry name" value="E3 UBIQUITIN-PROTEIN LIGASE SHPRH FAMILY MEMBER"/>
    <property type="match status" value="1"/>
</dbReference>
<feature type="compositionally biased region" description="Polar residues" evidence="9">
    <location>
        <begin position="101"/>
        <end position="110"/>
    </location>
</feature>
<dbReference type="OrthoDB" id="5330228at2759"/>
<dbReference type="CDD" id="cd18793">
    <property type="entry name" value="SF2_C_SNF"/>
    <property type="match status" value="1"/>
</dbReference>
<keyword evidence="3 7" id="KW-0863">Zinc-finger</keyword>
<keyword evidence="4" id="KW-0378">Hydrolase</keyword>
<evidence type="ECO:0000313" key="13">
    <source>
        <dbReference type="EMBL" id="TVY36568.1"/>
    </source>
</evidence>
<dbReference type="Gene3D" id="3.30.40.10">
    <property type="entry name" value="Zinc/RING finger domain, C3HC4 (zinc finger)"/>
    <property type="match status" value="1"/>
</dbReference>
<dbReference type="PROSITE" id="PS51192">
    <property type="entry name" value="HELICASE_ATP_BIND_1"/>
    <property type="match status" value="1"/>
</dbReference>
<dbReference type="PROSITE" id="PS50089">
    <property type="entry name" value="ZF_RING_2"/>
    <property type="match status" value="1"/>
</dbReference>
<dbReference type="InterPro" id="IPR038718">
    <property type="entry name" value="SNF2-like_sf"/>
</dbReference>
<keyword evidence="2" id="KW-0547">Nucleotide-binding</keyword>
<dbReference type="GO" id="GO:0005524">
    <property type="term" value="F:ATP binding"/>
    <property type="evidence" value="ECO:0007669"/>
    <property type="project" value="InterPro"/>
</dbReference>
<evidence type="ECO:0000256" key="4">
    <source>
        <dbReference type="ARBA" id="ARBA00022801"/>
    </source>
</evidence>
<dbReference type="PANTHER" id="PTHR45865:SF1">
    <property type="entry name" value="E3 UBIQUITIN-PROTEIN LIGASE SHPRH"/>
    <property type="match status" value="1"/>
</dbReference>
<dbReference type="SUPFAM" id="SSF52540">
    <property type="entry name" value="P-loop containing nucleoside triphosphate hydrolases"/>
    <property type="match status" value="2"/>
</dbReference>
<dbReference type="GO" id="GO:0008270">
    <property type="term" value="F:zinc ion binding"/>
    <property type="evidence" value="ECO:0007669"/>
    <property type="project" value="UniProtKB-KW"/>
</dbReference>
<dbReference type="InterPro" id="IPR000330">
    <property type="entry name" value="SNF2_N"/>
</dbReference>
<dbReference type="Gene3D" id="3.40.50.300">
    <property type="entry name" value="P-loop containing nucleotide triphosphate hydrolases"/>
    <property type="match status" value="1"/>
</dbReference>
<dbReference type="GO" id="GO:0004386">
    <property type="term" value="F:helicase activity"/>
    <property type="evidence" value="ECO:0007669"/>
    <property type="project" value="UniProtKB-KW"/>
</dbReference>
<dbReference type="InterPro" id="IPR052583">
    <property type="entry name" value="ATP-helicase/E3_Ub-Ligase"/>
</dbReference>
<evidence type="ECO:0000259" key="10">
    <source>
        <dbReference type="PROSITE" id="PS50089"/>
    </source>
</evidence>